<gene>
    <name evidence="1" type="ORF">KPL78_28740</name>
</gene>
<protein>
    <submittedName>
        <fullName evidence="1">ImmA/IrrE family metallo-endopeptidase</fullName>
    </submittedName>
</protein>
<organism evidence="1 2">
    <name type="scientific">Roseomonas alba</name>
    <dbReference type="NCBI Taxonomy" id="2846776"/>
    <lineage>
        <taxon>Bacteria</taxon>
        <taxon>Pseudomonadati</taxon>
        <taxon>Pseudomonadota</taxon>
        <taxon>Alphaproteobacteria</taxon>
        <taxon>Acetobacterales</taxon>
        <taxon>Roseomonadaceae</taxon>
        <taxon>Roseomonas</taxon>
    </lineage>
</organism>
<name>A0ABS7AJF7_9PROT</name>
<evidence type="ECO:0000313" key="1">
    <source>
        <dbReference type="EMBL" id="MBW6401867.1"/>
    </source>
</evidence>
<reference evidence="1 2" key="1">
    <citation type="submission" date="2021-07" db="EMBL/GenBank/DDBJ databases">
        <authorList>
            <person name="So Y."/>
        </authorList>
    </citation>
    <scope>NUCLEOTIDE SEQUENCE [LARGE SCALE GENOMIC DNA]</scope>
    <source>
        <strain evidence="1 2">HJA6</strain>
    </source>
</reference>
<sequence length="243" mass="26556">MSVSLSYPHDPSSNAPRPLAAETVWAVAAQLREAVARRESPWAIDPKDLVAAATRLEVNRHRVDVHWDFAHAVHDEDRQPVLGICETDPTAPGIALVSINTALLANRPDLMLSTVAHELGHVVFDVPAATRQPARRYRSVSAGPHSFDGATVREERRANEFMGALLVPPVPLHLRLVAHARAERLRMVHAPHHGRVGCRVLARDTAPEAVGGVISALAGDFGVSDRFIAVRLQRYRLIEGGRL</sequence>
<evidence type="ECO:0000313" key="2">
    <source>
        <dbReference type="Proteomes" id="UP001196565"/>
    </source>
</evidence>
<proteinExistence type="predicted"/>
<comment type="caution">
    <text evidence="1">The sequence shown here is derived from an EMBL/GenBank/DDBJ whole genome shotgun (WGS) entry which is preliminary data.</text>
</comment>
<dbReference type="RefSeq" id="WP_219766732.1">
    <property type="nucleotide sequence ID" value="NZ_JAHYBZ010000015.1"/>
</dbReference>
<dbReference type="EMBL" id="JAHYBZ010000015">
    <property type="protein sequence ID" value="MBW6401867.1"/>
    <property type="molecule type" value="Genomic_DNA"/>
</dbReference>
<accession>A0ABS7AJF7</accession>
<dbReference type="Proteomes" id="UP001196565">
    <property type="component" value="Unassembled WGS sequence"/>
</dbReference>
<keyword evidence="2" id="KW-1185">Reference proteome</keyword>